<evidence type="ECO:0000313" key="11">
    <source>
        <dbReference type="EMBL" id="RLK48351.1"/>
    </source>
</evidence>
<evidence type="ECO:0000313" key="12">
    <source>
        <dbReference type="Proteomes" id="UP000275461"/>
    </source>
</evidence>
<comment type="subcellular location">
    <subcellularLocation>
        <location evidence="1">Cell inner membrane</location>
        <topology evidence="1">Single-pass membrane protein</topology>
    </subcellularLocation>
</comment>
<dbReference type="Proteomes" id="UP000275461">
    <property type="component" value="Unassembled WGS sequence"/>
</dbReference>
<dbReference type="SUPFAM" id="SSF54523">
    <property type="entry name" value="Pili subunits"/>
    <property type="match status" value="2"/>
</dbReference>
<gene>
    <name evidence="11" type="ORF">DFR31_2230</name>
</gene>
<dbReference type="Gene3D" id="3.10.610.10">
    <property type="entry name" value="GSPII I/J protein-like"/>
    <property type="match status" value="1"/>
</dbReference>
<dbReference type="PANTHER" id="PTHR39583">
    <property type="entry name" value="TYPE II SECRETION SYSTEM PROTEIN J-RELATED"/>
    <property type="match status" value="1"/>
</dbReference>
<dbReference type="PROSITE" id="PS00409">
    <property type="entry name" value="PROKAR_NTER_METHYL"/>
    <property type="match status" value="1"/>
</dbReference>
<comment type="similarity">
    <text evidence="2">Belongs to the GSP J family.</text>
</comment>
<dbReference type="NCBIfam" id="TIGR02532">
    <property type="entry name" value="IV_pilin_GFxxxE"/>
    <property type="match status" value="1"/>
</dbReference>
<dbReference type="GO" id="GO:0015628">
    <property type="term" value="P:protein secretion by the type II secretion system"/>
    <property type="evidence" value="ECO:0007669"/>
    <property type="project" value="InterPro"/>
</dbReference>
<evidence type="ECO:0000256" key="5">
    <source>
        <dbReference type="ARBA" id="ARBA00022481"/>
    </source>
</evidence>
<evidence type="ECO:0000256" key="9">
    <source>
        <dbReference type="ARBA" id="ARBA00023136"/>
    </source>
</evidence>
<proteinExistence type="inferred from homology"/>
<dbReference type="AlphaFoldDB" id="A0A498C7W9"/>
<sequence length="215" mass="23832">MTCNPPKGFTLLELLVAMAIFSLLAVMAYGGLMSVLDSRAHTDQAAERLDEKQLAFAMLDRDLRQLVDRPRRDAYGDRRPSLMLDDLRSPPRLQLVSAGARSHGARSELRRVGYEVDDGVLYRLLWPAIDGGEEEPQTRVAILGNKSGNEIQTLEFYFYYPGVDGSTTRSRAWPAPELDTPEAGLPVAVEIQLETAHAGEISRVFAVSDTGNQER</sequence>
<keyword evidence="4" id="KW-1003">Cell membrane</keyword>
<keyword evidence="9 10" id="KW-0472">Membrane</keyword>
<dbReference type="InterPro" id="IPR045584">
    <property type="entry name" value="Pilin-like"/>
</dbReference>
<dbReference type="Gene3D" id="2.10.70.20">
    <property type="entry name" value="gspk-gspi-gspj complex like domains"/>
    <property type="match status" value="1"/>
</dbReference>
<dbReference type="Pfam" id="PF07963">
    <property type="entry name" value="N_methyl"/>
    <property type="match status" value="1"/>
</dbReference>
<evidence type="ECO:0000256" key="6">
    <source>
        <dbReference type="ARBA" id="ARBA00022519"/>
    </source>
</evidence>
<evidence type="ECO:0000256" key="1">
    <source>
        <dbReference type="ARBA" id="ARBA00004377"/>
    </source>
</evidence>
<evidence type="ECO:0000256" key="10">
    <source>
        <dbReference type="SAM" id="Phobius"/>
    </source>
</evidence>
<keyword evidence="12" id="KW-1185">Reference proteome</keyword>
<keyword evidence="8 10" id="KW-1133">Transmembrane helix</keyword>
<reference evidence="11 12" key="1">
    <citation type="submission" date="2018-10" db="EMBL/GenBank/DDBJ databases">
        <title>Genomic Encyclopedia of Type Strains, Phase IV (KMG-IV): sequencing the most valuable type-strain genomes for metagenomic binning, comparative biology and taxonomic classification.</title>
        <authorList>
            <person name="Goeker M."/>
        </authorList>
    </citation>
    <scope>NUCLEOTIDE SEQUENCE [LARGE SCALE GENOMIC DNA]</scope>
    <source>
        <strain evidence="11 12">DSM 12769</strain>
    </source>
</reference>
<dbReference type="EMBL" id="RCDA01000003">
    <property type="protein sequence ID" value="RLK48351.1"/>
    <property type="molecule type" value="Genomic_DNA"/>
</dbReference>
<feature type="transmembrane region" description="Helical" evidence="10">
    <location>
        <begin position="14"/>
        <end position="36"/>
    </location>
</feature>
<evidence type="ECO:0000256" key="4">
    <source>
        <dbReference type="ARBA" id="ARBA00022475"/>
    </source>
</evidence>
<accession>A0A498C7W9</accession>
<dbReference type="PANTHER" id="PTHR39583:SF2">
    <property type="entry name" value="TYPE II SECRETION SYSTEM PROTEIN J"/>
    <property type="match status" value="1"/>
</dbReference>
<evidence type="ECO:0000256" key="8">
    <source>
        <dbReference type="ARBA" id="ARBA00022989"/>
    </source>
</evidence>
<dbReference type="GO" id="GO:0005886">
    <property type="term" value="C:plasma membrane"/>
    <property type="evidence" value="ECO:0007669"/>
    <property type="project" value="UniProtKB-SubCell"/>
</dbReference>
<dbReference type="NCBIfam" id="TIGR01711">
    <property type="entry name" value="gspJ"/>
    <property type="match status" value="1"/>
</dbReference>
<evidence type="ECO:0000256" key="7">
    <source>
        <dbReference type="ARBA" id="ARBA00022692"/>
    </source>
</evidence>
<protein>
    <recommendedName>
        <fullName evidence="3">Type II secretion system protein J</fullName>
    </recommendedName>
</protein>
<dbReference type="InterPro" id="IPR012902">
    <property type="entry name" value="N_methyl_site"/>
</dbReference>
<dbReference type="InterPro" id="IPR010055">
    <property type="entry name" value="T2SS_protein-GspJ"/>
</dbReference>
<keyword evidence="6" id="KW-0997">Cell inner membrane</keyword>
<dbReference type="InterPro" id="IPR051621">
    <property type="entry name" value="T2SS_protein_J"/>
</dbReference>
<keyword evidence="5" id="KW-0488">Methylation</keyword>
<dbReference type="GO" id="GO:0015627">
    <property type="term" value="C:type II protein secretion system complex"/>
    <property type="evidence" value="ECO:0007669"/>
    <property type="project" value="InterPro"/>
</dbReference>
<comment type="caution">
    <text evidence="11">The sequence shown here is derived from an EMBL/GenBank/DDBJ whole genome shotgun (WGS) entry which is preliminary data.</text>
</comment>
<name>A0A498C7W9_9GAMM</name>
<evidence type="ECO:0000256" key="3">
    <source>
        <dbReference type="ARBA" id="ARBA00021539"/>
    </source>
</evidence>
<evidence type="ECO:0000256" key="2">
    <source>
        <dbReference type="ARBA" id="ARBA00011084"/>
    </source>
</evidence>
<keyword evidence="7 10" id="KW-0812">Transmembrane</keyword>
<dbReference type="Pfam" id="PF11612">
    <property type="entry name" value="T2SSJ"/>
    <property type="match status" value="1"/>
</dbReference>
<organism evidence="11 12">
    <name type="scientific">Alkalispirillum mobile</name>
    <dbReference type="NCBI Taxonomy" id="85925"/>
    <lineage>
        <taxon>Bacteria</taxon>
        <taxon>Pseudomonadati</taxon>
        <taxon>Pseudomonadota</taxon>
        <taxon>Gammaproteobacteria</taxon>
        <taxon>Chromatiales</taxon>
        <taxon>Ectothiorhodospiraceae</taxon>
        <taxon>Alkalispirillum</taxon>
    </lineage>
</organism>